<evidence type="ECO:0000313" key="3">
    <source>
        <dbReference type="Proteomes" id="UP000246702"/>
    </source>
</evidence>
<sequence>MRWQPSIVLATFSILCLGFAFRNDCTTSSQTYAICGRTASQPYRPAKKFHHPPEPWQSNLWFTRNQAPPAPGAVAAGGIHKLDTGIFDLFLSYSS</sequence>
<proteinExistence type="predicted"/>
<dbReference type="GeneID" id="37107719"/>
<evidence type="ECO:0000256" key="1">
    <source>
        <dbReference type="SAM" id="SignalP"/>
    </source>
</evidence>
<evidence type="ECO:0000313" key="2">
    <source>
        <dbReference type="EMBL" id="PWY83182.1"/>
    </source>
</evidence>
<name>A0A317WDA4_9EURO</name>
<dbReference type="EMBL" id="MSFK01000019">
    <property type="protein sequence ID" value="PWY83182.1"/>
    <property type="molecule type" value="Genomic_DNA"/>
</dbReference>
<reference evidence="2 3" key="1">
    <citation type="submission" date="2016-12" db="EMBL/GenBank/DDBJ databases">
        <title>The genomes of Aspergillus section Nigri reveals drivers in fungal speciation.</title>
        <authorList>
            <consortium name="DOE Joint Genome Institute"/>
            <person name="Vesth T.C."/>
            <person name="Nybo J."/>
            <person name="Theobald S."/>
            <person name="Brandl J."/>
            <person name="Frisvad J.C."/>
            <person name="Nielsen K.F."/>
            <person name="Lyhne E.K."/>
            <person name="Kogle M.E."/>
            <person name="Kuo A."/>
            <person name="Riley R."/>
            <person name="Clum A."/>
            <person name="Nolan M."/>
            <person name="Lipzen A."/>
            <person name="Salamov A."/>
            <person name="Henrissat B."/>
            <person name="Wiebenga A."/>
            <person name="De Vries R.P."/>
            <person name="Grigoriev I.V."/>
            <person name="Mortensen U.H."/>
            <person name="Andersen M.R."/>
            <person name="Baker S.E."/>
        </authorList>
    </citation>
    <scope>NUCLEOTIDE SEQUENCE [LARGE SCALE GENOMIC DNA]</scope>
    <source>
        <strain evidence="2 3">CBS 115572</strain>
    </source>
</reference>
<comment type="caution">
    <text evidence="2">The sequence shown here is derived from an EMBL/GenBank/DDBJ whole genome shotgun (WGS) entry which is preliminary data.</text>
</comment>
<keyword evidence="1" id="KW-0732">Signal</keyword>
<protein>
    <recommendedName>
        <fullName evidence="4">Secreted protein</fullName>
    </recommendedName>
</protein>
<feature type="chain" id="PRO_5016330786" description="Secreted protein" evidence="1">
    <location>
        <begin position="21"/>
        <end position="95"/>
    </location>
</feature>
<keyword evidence="3" id="KW-1185">Reference proteome</keyword>
<accession>A0A317WDA4</accession>
<gene>
    <name evidence="2" type="ORF">BO94DRAFT_120563</name>
</gene>
<dbReference type="Proteomes" id="UP000246702">
    <property type="component" value="Unassembled WGS sequence"/>
</dbReference>
<organism evidence="2 3">
    <name type="scientific">Aspergillus sclerotioniger CBS 115572</name>
    <dbReference type="NCBI Taxonomy" id="1450535"/>
    <lineage>
        <taxon>Eukaryota</taxon>
        <taxon>Fungi</taxon>
        <taxon>Dikarya</taxon>
        <taxon>Ascomycota</taxon>
        <taxon>Pezizomycotina</taxon>
        <taxon>Eurotiomycetes</taxon>
        <taxon>Eurotiomycetidae</taxon>
        <taxon>Eurotiales</taxon>
        <taxon>Aspergillaceae</taxon>
        <taxon>Aspergillus</taxon>
        <taxon>Aspergillus subgen. Circumdati</taxon>
    </lineage>
</organism>
<feature type="signal peptide" evidence="1">
    <location>
        <begin position="1"/>
        <end position="20"/>
    </location>
</feature>
<dbReference type="AlphaFoldDB" id="A0A317WDA4"/>
<dbReference type="RefSeq" id="XP_025465967.1">
    <property type="nucleotide sequence ID" value="XM_025605576.1"/>
</dbReference>
<evidence type="ECO:0008006" key="4">
    <source>
        <dbReference type="Google" id="ProtNLM"/>
    </source>
</evidence>